<dbReference type="SUPFAM" id="SSF53213">
    <property type="entry name" value="LigB-like"/>
    <property type="match status" value="1"/>
</dbReference>
<dbReference type="AlphaFoldDB" id="A0A066ZV06"/>
<dbReference type="GO" id="GO:0016702">
    <property type="term" value="F:oxidoreductase activity, acting on single donors with incorporation of molecular oxygen, incorporation of two atoms of oxygen"/>
    <property type="evidence" value="ECO:0007669"/>
    <property type="project" value="UniProtKB-ARBA"/>
</dbReference>
<dbReference type="GO" id="GO:0008198">
    <property type="term" value="F:ferrous iron binding"/>
    <property type="evidence" value="ECO:0007669"/>
    <property type="project" value="InterPro"/>
</dbReference>
<evidence type="ECO:0000256" key="1">
    <source>
        <dbReference type="ARBA" id="ARBA00001947"/>
    </source>
</evidence>
<reference evidence="7 8" key="1">
    <citation type="submission" date="2014-04" db="EMBL/GenBank/DDBJ databases">
        <title>Draft genome sequence of Hydrogenovibrio marinus MH-110, a model organism for aerobic H2 metabolism.</title>
        <authorList>
            <person name="Cha H.J."/>
            <person name="Jo B.H."/>
            <person name="Hwang B.H."/>
        </authorList>
    </citation>
    <scope>NUCLEOTIDE SEQUENCE [LARGE SCALE GENOMIC DNA]</scope>
    <source>
        <strain evidence="7 8">MH-110</strain>
    </source>
</reference>
<keyword evidence="4" id="KW-0862">Zinc</keyword>
<dbReference type="CDD" id="cd07363">
    <property type="entry name" value="45_DOPA_Dioxygenase"/>
    <property type="match status" value="1"/>
</dbReference>
<dbReference type="EMBL" id="JMIU01000001">
    <property type="protein sequence ID" value="KDN96104.1"/>
    <property type="molecule type" value="Genomic_DNA"/>
</dbReference>
<keyword evidence="3" id="KW-0479">Metal-binding</keyword>
<dbReference type="PANTHER" id="PTHR30096:SF0">
    <property type="entry name" value="4,5-DOPA DIOXYGENASE EXTRADIOL-LIKE PROTEIN"/>
    <property type="match status" value="1"/>
</dbReference>
<keyword evidence="5" id="KW-0560">Oxidoreductase</keyword>
<name>A0A066ZV06_HYDMR</name>
<dbReference type="PANTHER" id="PTHR30096">
    <property type="entry name" value="4,5-DOPA DIOXYGENASE EXTRADIOL-LIKE PROTEIN"/>
    <property type="match status" value="1"/>
</dbReference>
<evidence type="ECO:0000256" key="4">
    <source>
        <dbReference type="ARBA" id="ARBA00022833"/>
    </source>
</evidence>
<keyword evidence="8" id="KW-1185">Reference proteome</keyword>
<evidence type="ECO:0000313" key="7">
    <source>
        <dbReference type="EMBL" id="KDN96104.1"/>
    </source>
</evidence>
<dbReference type="Proteomes" id="UP000027341">
    <property type="component" value="Unassembled WGS sequence"/>
</dbReference>
<dbReference type="Pfam" id="PF02900">
    <property type="entry name" value="LigB"/>
    <property type="match status" value="1"/>
</dbReference>
<feature type="domain" description="Extradiol ring-cleavage dioxygenase class III enzyme subunit B" evidence="6">
    <location>
        <begin position="31"/>
        <end position="237"/>
    </location>
</feature>
<accession>A0A066ZV06</accession>
<dbReference type="PIRSF" id="PIRSF006157">
    <property type="entry name" value="Doxgns_DODA"/>
    <property type="match status" value="1"/>
</dbReference>
<protein>
    <recommendedName>
        <fullName evidence="6">Extradiol ring-cleavage dioxygenase class III enzyme subunit B domain-containing protein</fullName>
    </recommendedName>
</protein>
<sequence>MNAPTKAPVMFVSHGAPTYALDPGQAGATLKEALPDFIGVKGIILLSAHWISRGQEVMAAALPETIHDFGGFPDELYQIEYPAPGNPNLAEKVAHLMNNAGLNAQLNPSRGFDHGVWVPMMHLFPNADMPIVQVSINYNLSHPELFQVGKALAPLREEGYAIIGSGSLTHNLRDVRWGETDPLPYVLRFQEDIKRRLQNRDFDTLVNHAERIGDFTQAHPTDDHYLPLVIALGAVEETDDLRVLEGGIEFGALSMDSYLWH</sequence>
<dbReference type="GO" id="GO:0008270">
    <property type="term" value="F:zinc ion binding"/>
    <property type="evidence" value="ECO:0007669"/>
    <property type="project" value="InterPro"/>
</dbReference>
<organism evidence="7 8">
    <name type="scientific">Hydrogenovibrio marinus</name>
    <dbReference type="NCBI Taxonomy" id="28885"/>
    <lineage>
        <taxon>Bacteria</taxon>
        <taxon>Pseudomonadati</taxon>
        <taxon>Pseudomonadota</taxon>
        <taxon>Gammaproteobacteria</taxon>
        <taxon>Thiotrichales</taxon>
        <taxon>Piscirickettsiaceae</taxon>
        <taxon>Hydrogenovibrio</taxon>
    </lineage>
</organism>
<evidence type="ECO:0000256" key="3">
    <source>
        <dbReference type="ARBA" id="ARBA00022723"/>
    </source>
</evidence>
<evidence type="ECO:0000259" key="6">
    <source>
        <dbReference type="Pfam" id="PF02900"/>
    </source>
</evidence>
<dbReference type="InterPro" id="IPR014436">
    <property type="entry name" value="Extradiol_dOase_DODA"/>
</dbReference>
<dbReference type="STRING" id="28885.EI16_07395"/>
<comment type="similarity">
    <text evidence="2">Belongs to the DODA-type extradiol aromatic ring-opening dioxygenase family.</text>
</comment>
<dbReference type="Gene3D" id="3.40.830.10">
    <property type="entry name" value="LigB-like"/>
    <property type="match status" value="1"/>
</dbReference>
<dbReference type="RefSeq" id="WP_035629004.1">
    <property type="nucleotide sequence ID" value="NZ_AP020335.1"/>
</dbReference>
<evidence type="ECO:0000256" key="5">
    <source>
        <dbReference type="ARBA" id="ARBA00023002"/>
    </source>
</evidence>
<evidence type="ECO:0000256" key="2">
    <source>
        <dbReference type="ARBA" id="ARBA00007581"/>
    </source>
</evidence>
<proteinExistence type="inferred from homology"/>
<comment type="cofactor">
    <cofactor evidence="1">
        <name>Zn(2+)</name>
        <dbReference type="ChEBI" id="CHEBI:29105"/>
    </cofactor>
</comment>
<gene>
    <name evidence="7" type="ORF">EI16_07395</name>
</gene>
<dbReference type="InterPro" id="IPR004183">
    <property type="entry name" value="Xdiol_dOase_suB"/>
</dbReference>
<evidence type="ECO:0000313" key="8">
    <source>
        <dbReference type="Proteomes" id="UP000027341"/>
    </source>
</evidence>
<comment type="caution">
    <text evidence="7">The sequence shown here is derived from an EMBL/GenBank/DDBJ whole genome shotgun (WGS) entry which is preliminary data.</text>
</comment>